<evidence type="ECO:0000259" key="1">
    <source>
        <dbReference type="Pfam" id="PF25372"/>
    </source>
</evidence>
<dbReference type="InterPro" id="IPR006553">
    <property type="entry name" value="Leu-rich_rpt_Cys-con_subtyp"/>
</dbReference>
<dbReference type="PANTHER" id="PTHR13318">
    <property type="entry name" value="PARTNER OF PAIRED, ISOFORM B-RELATED"/>
    <property type="match status" value="1"/>
</dbReference>
<keyword evidence="3" id="KW-1185">Reference proteome</keyword>
<dbReference type="EMBL" id="JAAAHY010000605">
    <property type="protein sequence ID" value="KAF9960945.1"/>
    <property type="molecule type" value="Genomic_DNA"/>
</dbReference>
<dbReference type="Proteomes" id="UP000738359">
    <property type="component" value="Unassembled WGS sequence"/>
</dbReference>
<dbReference type="InterPro" id="IPR032675">
    <property type="entry name" value="LRR_dom_sf"/>
</dbReference>
<reference evidence="2" key="1">
    <citation type="journal article" date="2020" name="Fungal Divers.">
        <title>Resolving the Mortierellaceae phylogeny through synthesis of multi-gene phylogenetics and phylogenomics.</title>
        <authorList>
            <person name="Vandepol N."/>
            <person name="Liber J."/>
            <person name="Desiro A."/>
            <person name="Na H."/>
            <person name="Kennedy M."/>
            <person name="Barry K."/>
            <person name="Grigoriev I.V."/>
            <person name="Miller A.N."/>
            <person name="O'Donnell K."/>
            <person name="Stajich J.E."/>
            <person name="Bonito G."/>
        </authorList>
    </citation>
    <scope>NUCLEOTIDE SEQUENCE</scope>
    <source>
        <strain evidence="2">CK1249</strain>
    </source>
</reference>
<feature type="domain" description="F-box/LRR-repeat protein 15-like leucin rich repeat" evidence="1">
    <location>
        <begin position="145"/>
        <end position="243"/>
    </location>
</feature>
<evidence type="ECO:0000313" key="2">
    <source>
        <dbReference type="EMBL" id="KAF9960945.1"/>
    </source>
</evidence>
<dbReference type="SUPFAM" id="SSF52047">
    <property type="entry name" value="RNI-like"/>
    <property type="match status" value="1"/>
</dbReference>
<evidence type="ECO:0000313" key="3">
    <source>
        <dbReference type="Proteomes" id="UP000738359"/>
    </source>
</evidence>
<name>A0A9P6J3I5_MORAP</name>
<dbReference type="OrthoDB" id="10257471at2759"/>
<organism evidence="2 3">
    <name type="scientific">Mortierella alpina</name>
    <name type="common">Oleaginous fungus</name>
    <name type="synonym">Mortierella renispora</name>
    <dbReference type="NCBI Taxonomy" id="64518"/>
    <lineage>
        <taxon>Eukaryota</taxon>
        <taxon>Fungi</taxon>
        <taxon>Fungi incertae sedis</taxon>
        <taxon>Mucoromycota</taxon>
        <taxon>Mortierellomycotina</taxon>
        <taxon>Mortierellomycetes</taxon>
        <taxon>Mortierellales</taxon>
        <taxon>Mortierellaceae</taxon>
        <taxon>Mortierella</taxon>
    </lineage>
</organism>
<protein>
    <submittedName>
        <fullName evidence="2">Transcription factor COE1</fullName>
    </submittedName>
</protein>
<proteinExistence type="predicted"/>
<sequence>MNDFLMHLAPPSMFSLFPDALAIVIKHLSFSNEELAILALSILTSMRSGALQSATREMILCLDMTLVEETLYSSLPDNWLLILLQNAPKLHTLCLSGKKTTSPFVQSQTFRKLASANMIHPGMENLDLSDCTDVREPTLKSLATFFPNLVSLNLSRTSGVTDTAVALIVDKCQYLETINLSYCRQLTDLGLFSVAKFCRRNLRVLHLTGNLKMTNASLLAVAKHCPRIEKLYLSECSQITDSAVEWIARSCSSTSLKELELHRCDKVMFGLALLELLANKCQVLERITLTYKQINSRRDDLKLVMEAFRDFYRLHTIDIFEVPEHSPALFFWDLAFQGSRGQLKTINLYRGSFATDYILGNYAVAFEHDQHITDHTVRKFNERRNGAHKAVVNLYVDDFY</sequence>
<dbReference type="GO" id="GO:0019005">
    <property type="term" value="C:SCF ubiquitin ligase complex"/>
    <property type="evidence" value="ECO:0007669"/>
    <property type="project" value="TreeGrafter"/>
</dbReference>
<dbReference type="AlphaFoldDB" id="A0A9P6J3I5"/>
<dbReference type="Gene3D" id="3.80.10.10">
    <property type="entry name" value="Ribonuclease Inhibitor"/>
    <property type="match status" value="1"/>
</dbReference>
<dbReference type="Pfam" id="PF25372">
    <property type="entry name" value="DUF7885"/>
    <property type="match status" value="1"/>
</dbReference>
<accession>A0A9P6J3I5</accession>
<dbReference type="SMART" id="SM00367">
    <property type="entry name" value="LRR_CC"/>
    <property type="match status" value="4"/>
</dbReference>
<dbReference type="InterPro" id="IPR057207">
    <property type="entry name" value="FBXL15_LRR"/>
</dbReference>
<gene>
    <name evidence="2" type="primary">EBF1</name>
    <name evidence="2" type="ORF">BGZ70_008444</name>
</gene>
<comment type="caution">
    <text evidence="2">The sequence shown here is derived from an EMBL/GenBank/DDBJ whole genome shotgun (WGS) entry which is preliminary data.</text>
</comment>
<dbReference type="GO" id="GO:0031146">
    <property type="term" value="P:SCF-dependent proteasomal ubiquitin-dependent protein catabolic process"/>
    <property type="evidence" value="ECO:0007669"/>
    <property type="project" value="TreeGrafter"/>
</dbReference>